<dbReference type="AlphaFoldDB" id="A0A7S7SPD2"/>
<proteinExistence type="predicted"/>
<evidence type="ECO:0008006" key="3">
    <source>
        <dbReference type="Google" id="ProtNLM"/>
    </source>
</evidence>
<reference evidence="1 2" key="1">
    <citation type="submission" date="2020-10" db="EMBL/GenBank/DDBJ databases">
        <title>Complete genome sequence of Paludibaculum fermentans P105T, a facultatively anaerobic acidobacterium capable of dissimilatory Fe(III) reduction.</title>
        <authorList>
            <person name="Dedysh S.N."/>
            <person name="Beletsky A.V."/>
            <person name="Kulichevskaya I.S."/>
            <person name="Mardanov A.V."/>
            <person name="Ravin N.V."/>
        </authorList>
    </citation>
    <scope>NUCLEOTIDE SEQUENCE [LARGE SCALE GENOMIC DNA]</scope>
    <source>
        <strain evidence="1 2">P105</strain>
    </source>
</reference>
<dbReference type="Proteomes" id="UP000593892">
    <property type="component" value="Chromosome"/>
</dbReference>
<name>A0A7S7SPD2_PALFE</name>
<organism evidence="1 2">
    <name type="scientific">Paludibaculum fermentans</name>
    <dbReference type="NCBI Taxonomy" id="1473598"/>
    <lineage>
        <taxon>Bacteria</taxon>
        <taxon>Pseudomonadati</taxon>
        <taxon>Acidobacteriota</taxon>
        <taxon>Terriglobia</taxon>
        <taxon>Bryobacterales</taxon>
        <taxon>Bryobacteraceae</taxon>
        <taxon>Paludibaculum</taxon>
    </lineage>
</organism>
<dbReference type="KEGG" id="pfer:IRI77_18175"/>
<evidence type="ECO:0000313" key="1">
    <source>
        <dbReference type="EMBL" id="QOY91793.1"/>
    </source>
</evidence>
<dbReference type="Gene3D" id="1.25.40.10">
    <property type="entry name" value="Tetratricopeptide repeat domain"/>
    <property type="match status" value="2"/>
</dbReference>
<sequence>MSPADIDAQVERILASPLFSQSARLIRFLRFVVGATQAGRADDLKEYTLGVEVFDRGKDFDPRVDNIVRIQAAKLRSKLVEYYAGEGAQDQILIGIPKGSYVPQIRLQSTAGRKAASATDGRSRIAVLPFVNMSADVENEYFSDGLTEELINRLACVPELQVVARTSAFRFKGLNEDLREVGAKLNVTTVLEGSVRKAGNQLRVTAQLIDVNTGFHLFSKTYQREYKDVFDLQDELAQAVAAEVAPQGGRPGPASQETRTENLNAYSAYLRGMFALGSRFVDLRQCLDCFREALSSAPEYAAAWAGLSHGYLLLAWFYRAEESAAVPLSREAAAKALALDPDSAMGLSSLASVECASDWQWASAEAKFTRAIERQPTLSIAYIAYAFWCLLPQLRLGEAQAVIQRGLAVDPFNPLMQAIAVYIHGRARHFEEAERQGVLAMNIAPGYAPIPACIGCAQEWAGQLAPAIAAYREACKLSLNAGFPLSCLGHALAAAGETTEALRVLDELLQAEQQSPADIGRVLLGLGREDEALNWLEMAAERRSVYLLRVPGDPRFDRLLAHPRYQAVLRRMGLPIRAMASAAGRTDRR</sequence>
<dbReference type="InterPro" id="IPR011990">
    <property type="entry name" value="TPR-like_helical_dom_sf"/>
</dbReference>
<protein>
    <recommendedName>
        <fullName evidence="3">TolB amino-terminal domain-containing protein</fullName>
    </recommendedName>
</protein>
<dbReference type="RefSeq" id="WP_194453447.1">
    <property type="nucleotide sequence ID" value="NZ_CP063849.1"/>
</dbReference>
<keyword evidence="2" id="KW-1185">Reference proteome</keyword>
<accession>A0A7S7SPD2</accession>
<dbReference type="SUPFAM" id="SSF48452">
    <property type="entry name" value="TPR-like"/>
    <property type="match status" value="1"/>
</dbReference>
<dbReference type="EMBL" id="CP063849">
    <property type="protein sequence ID" value="QOY91793.1"/>
    <property type="molecule type" value="Genomic_DNA"/>
</dbReference>
<gene>
    <name evidence="1" type="ORF">IRI77_18175</name>
</gene>
<evidence type="ECO:0000313" key="2">
    <source>
        <dbReference type="Proteomes" id="UP000593892"/>
    </source>
</evidence>
<dbReference type="Gene3D" id="3.40.50.10610">
    <property type="entry name" value="ABC-type transport auxiliary lipoprotein component"/>
    <property type="match status" value="1"/>
</dbReference>